<dbReference type="Gene3D" id="3.90.1150.10">
    <property type="entry name" value="Aspartate Aminotransferase, domain 1"/>
    <property type="match status" value="1"/>
</dbReference>
<dbReference type="InterPro" id="IPR001917">
    <property type="entry name" value="Aminotrans_II_pyridoxalP_BS"/>
</dbReference>
<evidence type="ECO:0000256" key="5">
    <source>
        <dbReference type="RuleBase" id="RU003693"/>
    </source>
</evidence>
<dbReference type="SUPFAM" id="SSF53383">
    <property type="entry name" value="PLP-dependent transferases"/>
    <property type="match status" value="1"/>
</dbReference>
<protein>
    <recommendedName>
        <fullName evidence="6">Aminotransferase class I/classII large domain-containing protein</fullName>
    </recommendedName>
</protein>
<sequence length="398" mass="44065">MRELEEKLQHALLSRQKRNILRRLPSALPLADFCSNDYLSLASNATLRNTFFEKLQKADKILGSGGSRLLMAVPTHDALETRLARFFNAPTALLFNSGFDANVGFFSCVPQELDVILYDEYIHASVHDGMRNSRARDATYMFKHNDLDSLETLLRQIIASHDDVRHGKSSVFVAIESLYSMDGDFAPLREILDLLDIMLPNKNGHLIVDEAHATGIYGEQGRGLVSMLGLETKVAVRLHTFGKALASSGAVILTTPIIRDYLINYARSLIYTTALSYANGISIDCSLDVLESELGQNSSPSPFLYLPTPLTNISSSQLISPIIPLLTPRPRPLAAHLQELGYLTRPITHPTVPKGLDRVRLCIHAGNTLEEVDGLLNGIISWIETQKVEKAPPKRAKL</sequence>
<dbReference type="PANTHER" id="PTHR13693">
    <property type="entry name" value="CLASS II AMINOTRANSFERASE/8-AMINO-7-OXONONANOATE SYNTHASE"/>
    <property type="match status" value="1"/>
</dbReference>
<keyword evidence="8" id="KW-1185">Reference proteome</keyword>
<organism evidence="7 8">
    <name type="scientific">Clathrus columnatus</name>
    <dbReference type="NCBI Taxonomy" id="1419009"/>
    <lineage>
        <taxon>Eukaryota</taxon>
        <taxon>Fungi</taxon>
        <taxon>Dikarya</taxon>
        <taxon>Basidiomycota</taxon>
        <taxon>Agaricomycotina</taxon>
        <taxon>Agaricomycetes</taxon>
        <taxon>Phallomycetidae</taxon>
        <taxon>Phallales</taxon>
        <taxon>Clathraceae</taxon>
        <taxon>Clathrus</taxon>
    </lineage>
</organism>
<dbReference type="InterPro" id="IPR015422">
    <property type="entry name" value="PyrdxlP-dep_Trfase_small"/>
</dbReference>
<reference evidence="7" key="1">
    <citation type="submission" date="2021-10" db="EMBL/GenBank/DDBJ databases">
        <title>De novo Genome Assembly of Clathrus columnatus (Basidiomycota, Fungi) Using Illumina and Nanopore Sequence Data.</title>
        <authorList>
            <person name="Ogiso-Tanaka E."/>
            <person name="Itagaki H."/>
            <person name="Hosoya T."/>
            <person name="Hosaka K."/>
        </authorList>
    </citation>
    <scope>NUCLEOTIDE SEQUENCE</scope>
    <source>
        <strain evidence="7">MO-923</strain>
    </source>
</reference>
<comment type="cofactor">
    <cofactor evidence="1 5">
        <name>pyridoxal 5'-phosphate</name>
        <dbReference type="ChEBI" id="CHEBI:597326"/>
    </cofactor>
</comment>
<evidence type="ECO:0000313" key="8">
    <source>
        <dbReference type="Proteomes" id="UP001050691"/>
    </source>
</evidence>
<dbReference type="Proteomes" id="UP001050691">
    <property type="component" value="Unassembled WGS sequence"/>
</dbReference>
<dbReference type="InterPro" id="IPR015421">
    <property type="entry name" value="PyrdxlP-dep_Trfase_major"/>
</dbReference>
<dbReference type="Pfam" id="PF00155">
    <property type="entry name" value="Aminotran_1_2"/>
    <property type="match status" value="1"/>
</dbReference>
<keyword evidence="3" id="KW-0808">Transferase</keyword>
<dbReference type="GO" id="GO:0009102">
    <property type="term" value="P:biotin biosynthetic process"/>
    <property type="evidence" value="ECO:0007669"/>
    <property type="project" value="TreeGrafter"/>
</dbReference>
<keyword evidence="4 5" id="KW-0663">Pyridoxal phosphate</keyword>
<name>A0AAV5A571_9AGAM</name>
<proteinExistence type="inferred from homology"/>
<evidence type="ECO:0000256" key="4">
    <source>
        <dbReference type="ARBA" id="ARBA00022898"/>
    </source>
</evidence>
<dbReference type="GO" id="GO:0030170">
    <property type="term" value="F:pyridoxal phosphate binding"/>
    <property type="evidence" value="ECO:0007669"/>
    <property type="project" value="InterPro"/>
</dbReference>
<evidence type="ECO:0000256" key="1">
    <source>
        <dbReference type="ARBA" id="ARBA00001933"/>
    </source>
</evidence>
<gene>
    <name evidence="7" type="ORF">Clacol_002379</name>
</gene>
<dbReference type="PANTHER" id="PTHR13693:SF77">
    <property type="entry name" value="8-AMINO-7-OXONONANOATE SYNTHASE"/>
    <property type="match status" value="1"/>
</dbReference>
<dbReference type="PROSITE" id="PS00599">
    <property type="entry name" value="AA_TRANSFER_CLASS_2"/>
    <property type="match status" value="1"/>
</dbReference>
<dbReference type="EMBL" id="BPWL01000003">
    <property type="protein sequence ID" value="GJJ08171.1"/>
    <property type="molecule type" value="Genomic_DNA"/>
</dbReference>
<comment type="similarity">
    <text evidence="2">Belongs to the class-II pyridoxal-phosphate-dependent aminotransferase family. BioF subfamily.</text>
</comment>
<dbReference type="Gene3D" id="3.40.640.10">
    <property type="entry name" value="Type I PLP-dependent aspartate aminotransferase-like (Major domain)"/>
    <property type="match status" value="1"/>
</dbReference>
<dbReference type="InterPro" id="IPR015424">
    <property type="entry name" value="PyrdxlP-dep_Trfase"/>
</dbReference>
<evidence type="ECO:0000259" key="6">
    <source>
        <dbReference type="Pfam" id="PF00155"/>
    </source>
</evidence>
<feature type="domain" description="Aminotransferase class I/classII large" evidence="6">
    <location>
        <begin position="32"/>
        <end position="378"/>
    </location>
</feature>
<evidence type="ECO:0000256" key="2">
    <source>
        <dbReference type="ARBA" id="ARBA00010008"/>
    </source>
</evidence>
<dbReference type="AlphaFoldDB" id="A0AAV5A571"/>
<comment type="caution">
    <text evidence="7">The sequence shown here is derived from an EMBL/GenBank/DDBJ whole genome shotgun (WGS) entry which is preliminary data.</text>
</comment>
<evidence type="ECO:0000256" key="3">
    <source>
        <dbReference type="ARBA" id="ARBA00022679"/>
    </source>
</evidence>
<dbReference type="GO" id="GO:0016740">
    <property type="term" value="F:transferase activity"/>
    <property type="evidence" value="ECO:0007669"/>
    <property type="project" value="UniProtKB-KW"/>
</dbReference>
<accession>A0AAV5A571</accession>
<dbReference type="InterPro" id="IPR050087">
    <property type="entry name" value="AON_synthase_class-II"/>
</dbReference>
<dbReference type="InterPro" id="IPR004839">
    <property type="entry name" value="Aminotransferase_I/II_large"/>
</dbReference>
<evidence type="ECO:0000313" key="7">
    <source>
        <dbReference type="EMBL" id="GJJ08171.1"/>
    </source>
</evidence>